<evidence type="ECO:0000256" key="1">
    <source>
        <dbReference type="ARBA" id="ARBA00004123"/>
    </source>
</evidence>
<evidence type="ECO:0000256" key="5">
    <source>
        <dbReference type="ARBA" id="ARBA00023204"/>
    </source>
</evidence>
<evidence type="ECO:0000256" key="8">
    <source>
        <dbReference type="SAM" id="MobiDB-lite"/>
    </source>
</evidence>
<dbReference type="GO" id="GO:0006310">
    <property type="term" value="P:DNA recombination"/>
    <property type="evidence" value="ECO:0007669"/>
    <property type="project" value="UniProtKB-UniRule"/>
</dbReference>
<dbReference type="EMBL" id="QJKJ01002776">
    <property type="protein sequence ID" value="RDY01408.1"/>
    <property type="molecule type" value="Genomic_DNA"/>
</dbReference>
<comment type="subunit">
    <text evidence="7">Component of the SMC5-SMC6 complex.</text>
</comment>
<evidence type="ECO:0000259" key="9">
    <source>
        <dbReference type="Pfam" id="PF08743"/>
    </source>
</evidence>
<comment type="caution">
    <text evidence="10">The sequence shown here is derived from an EMBL/GenBank/DDBJ whole genome shotgun (WGS) entry which is preliminary data.</text>
</comment>
<proteinExistence type="inferred from homology"/>
<evidence type="ECO:0000256" key="2">
    <source>
        <dbReference type="ARBA" id="ARBA00008997"/>
    </source>
</evidence>
<dbReference type="OrthoDB" id="361242at2759"/>
<comment type="similarity">
    <text evidence="2 7">Belongs to the NSE4 family.</text>
</comment>
<feature type="region of interest" description="Disordered" evidence="8">
    <location>
        <begin position="1"/>
        <end position="30"/>
    </location>
</feature>
<name>A0A371HF50_MUCPR</name>
<evidence type="ECO:0000313" key="11">
    <source>
        <dbReference type="Proteomes" id="UP000257109"/>
    </source>
</evidence>
<comment type="subcellular location">
    <subcellularLocation>
        <location evidence="1 7">Nucleus</location>
    </subcellularLocation>
</comment>
<dbReference type="GO" id="GO:0006281">
    <property type="term" value="P:DNA repair"/>
    <property type="evidence" value="ECO:0007669"/>
    <property type="project" value="UniProtKB-UniRule"/>
</dbReference>
<dbReference type="Pfam" id="PF08743">
    <property type="entry name" value="Nse4_C"/>
    <property type="match status" value="1"/>
</dbReference>
<dbReference type="STRING" id="157652.A0A371HF50"/>
<keyword evidence="11" id="KW-1185">Reference proteome</keyword>
<dbReference type="GO" id="GO:0005634">
    <property type="term" value="C:nucleus"/>
    <property type="evidence" value="ECO:0007669"/>
    <property type="project" value="UniProtKB-SubCell"/>
</dbReference>
<dbReference type="GO" id="GO:0030915">
    <property type="term" value="C:Smc5-Smc6 complex"/>
    <property type="evidence" value="ECO:0007669"/>
    <property type="project" value="UniProtKB-UniRule"/>
</dbReference>
<comment type="function">
    <text evidence="7">Component of the SMC5-SMC6 complex, that promotes sister chromatid alignment after DNA damage and facilitates double-stranded DNA breaks (DSBs) repair via homologous recombination between sister chromatids.</text>
</comment>
<dbReference type="PANTHER" id="PTHR16140:SF0">
    <property type="entry name" value="NON-STRUCTURAL MAINTENANCE OF CHROMOSOMES ELEMENT 4"/>
    <property type="match status" value="1"/>
</dbReference>
<feature type="non-terminal residue" evidence="10">
    <location>
        <position position="454"/>
    </location>
</feature>
<keyword evidence="3 7" id="KW-0227">DNA damage</keyword>
<protein>
    <recommendedName>
        <fullName evidence="7">Non-structural maintenance of chromosomes element 4</fullName>
    </recommendedName>
</protein>
<evidence type="ECO:0000313" key="10">
    <source>
        <dbReference type="EMBL" id="RDY01408.1"/>
    </source>
</evidence>
<dbReference type="InterPro" id="IPR027786">
    <property type="entry name" value="Nse4/EID"/>
</dbReference>
<dbReference type="AlphaFoldDB" id="A0A371HF50"/>
<sequence>MRGSRRGNDNGDGDAEENVKKKGVSEQNPATRRVIRSQFLKLKTLINEKRDDLIDTESDKFDTILDEFDKLHDQVEKPREQVADAEALLDLTRTLVGSVRSLTNEGVTPSQFVSSLLIHYGQGQDSINWQKLGLAVSPIFLSVHGSSTMLGPMDNEFKQRKTGVRRNRATRPTATTRPQQVTSLSFFLMHSCKTMLDNVATCFLVLEDKRALYVHNLDEVVTEEKTDTDKNMATMFDILRRTKRVRLENLILNRTSFAQTVENLFALSFLVKDGRAEISLDGNRSHYVCKMCFHLNQLNTCFLFLCCTMGTYSVFGFSAPKNAPAANLVSSKEVSYTHFVFRYDYQDWKCYSIIVVQRGKTNNNVLSFFYPDSLNLTKDLVPEGKELMPARCCTAVGSQEEMGGENSQPALAVTPIRKLSRNRGLVVQEESVVEETPDCDEEKASRIGAIRRCR</sequence>
<keyword evidence="6 7" id="KW-0539">Nucleus</keyword>
<evidence type="ECO:0000256" key="4">
    <source>
        <dbReference type="ARBA" id="ARBA00023172"/>
    </source>
</evidence>
<keyword evidence="4 7" id="KW-0233">DNA recombination</keyword>
<gene>
    <name evidence="10" type="primary">NSE4A</name>
    <name evidence="10" type="ORF">CR513_15267</name>
</gene>
<evidence type="ECO:0000256" key="6">
    <source>
        <dbReference type="ARBA" id="ARBA00023242"/>
    </source>
</evidence>
<dbReference type="Proteomes" id="UP000257109">
    <property type="component" value="Unassembled WGS sequence"/>
</dbReference>
<evidence type="ECO:0000256" key="7">
    <source>
        <dbReference type="RuleBase" id="RU365071"/>
    </source>
</evidence>
<feature type="domain" description="Non-structural maintenance of chromosome element 4 C-terminal" evidence="9">
    <location>
        <begin position="245"/>
        <end position="349"/>
    </location>
</feature>
<dbReference type="PANTHER" id="PTHR16140">
    <property type="entry name" value="NON-STRUCTURAL MAINTENANCE OF CHROMOSOMES ELEMENT 4"/>
    <property type="match status" value="1"/>
</dbReference>
<evidence type="ECO:0000256" key="3">
    <source>
        <dbReference type="ARBA" id="ARBA00022763"/>
    </source>
</evidence>
<accession>A0A371HF50</accession>
<organism evidence="10 11">
    <name type="scientific">Mucuna pruriens</name>
    <name type="common">Velvet bean</name>
    <name type="synonym">Dolichos pruriens</name>
    <dbReference type="NCBI Taxonomy" id="157652"/>
    <lineage>
        <taxon>Eukaryota</taxon>
        <taxon>Viridiplantae</taxon>
        <taxon>Streptophyta</taxon>
        <taxon>Embryophyta</taxon>
        <taxon>Tracheophyta</taxon>
        <taxon>Spermatophyta</taxon>
        <taxon>Magnoliopsida</taxon>
        <taxon>eudicotyledons</taxon>
        <taxon>Gunneridae</taxon>
        <taxon>Pentapetalae</taxon>
        <taxon>rosids</taxon>
        <taxon>fabids</taxon>
        <taxon>Fabales</taxon>
        <taxon>Fabaceae</taxon>
        <taxon>Papilionoideae</taxon>
        <taxon>50 kb inversion clade</taxon>
        <taxon>NPAAA clade</taxon>
        <taxon>indigoferoid/millettioid clade</taxon>
        <taxon>Phaseoleae</taxon>
        <taxon>Mucuna</taxon>
    </lineage>
</organism>
<dbReference type="InterPro" id="IPR014854">
    <property type="entry name" value="Nse4_C"/>
</dbReference>
<keyword evidence="5 7" id="KW-0234">DNA repair</keyword>
<reference evidence="10" key="1">
    <citation type="submission" date="2018-05" db="EMBL/GenBank/DDBJ databases">
        <title>Draft genome of Mucuna pruriens seed.</title>
        <authorList>
            <person name="Nnadi N.E."/>
            <person name="Vos R."/>
            <person name="Hasami M.H."/>
            <person name="Devisetty U.K."/>
            <person name="Aguiy J.C."/>
        </authorList>
    </citation>
    <scope>NUCLEOTIDE SEQUENCE [LARGE SCALE GENOMIC DNA]</scope>
    <source>
        <strain evidence="10">JCA_2017</strain>
    </source>
</reference>